<dbReference type="EMBL" id="DTMQ01000048">
    <property type="protein sequence ID" value="HGE99961.1"/>
    <property type="molecule type" value="Genomic_DNA"/>
</dbReference>
<sequence length="308" mass="33999">MKGFLFFIFLPTLLTFGFGPGETGYNFLKLGIGARPVAMGSAFTAVSDDANAIFWNPGGIALFPDFSLTLMVMNLFTDVTYGVLGTKVPIGRRLGLGMGGGFLSAKDTRRNELGEEAGEYYFNNFLFTTSFACSPFRNFATGFALKGVGARLDTFSSYSLALDWGTIYSPYRNLFLGACLFNLGTPQKFISESDLLPVTLRFGSCYKIPIFWHQLLLATDLRIPIDSKVILSLGGELTLKNIPQKDEFFSLRAGYETGYHLGTWKGFSFGIGYGKRIAPRFYLVLDAAHFDYGYVGASERVSISLQFK</sequence>
<evidence type="ECO:0000313" key="1">
    <source>
        <dbReference type="EMBL" id="HGE99961.1"/>
    </source>
</evidence>
<organism evidence="1">
    <name type="scientific">candidate division WOR-3 bacterium</name>
    <dbReference type="NCBI Taxonomy" id="2052148"/>
    <lineage>
        <taxon>Bacteria</taxon>
        <taxon>Bacteria division WOR-3</taxon>
    </lineage>
</organism>
<dbReference type="NCBIfam" id="NF033709">
    <property type="entry name" value="PorV_fam"/>
    <property type="match status" value="1"/>
</dbReference>
<proteinExistence type="predicted"/>
<reference evidence="1" key="1">
    <citation type="journal article" date="2020" name="mSystems">
        <title>Genome- and Community-Level Interaction Insights into Carbon Utilization and Element Cycling Functions of Hydrothermarchaeota in Hydrothermal Sediment.</title>
        <authorList>
            <person name="Zhou Z."/>
            <person name="Liu Y."/>
            <person name="Xu W."/>
            <person name="Pan J."/>
            <person name="Luo Z.H."/>
            <person name="Li M."/>
        </authorList>
    </citation>
    <scope>NUCLEOTIDE SEQUENCE [LARGE SCALE GENOMIC DNA]</scope>
    <source>
        <strain evidence="1">SpSt-906</strain>
    </source>
</reference>
<protein>
    <submittedName>
        <fullName evidence="1">PorV/PorQ family protein</fullName>
    </submittedName>
</protein>
<dbReference type="AlphaFoldDB" id="A0A7C3UXL8"/>
<accession>A0A7C3UXL8</accession>
<comment type="caution">
    <text evidence="1">The sequence shown here is derived from an EMBL/GenBank/DDBJ whole genome shotgun (WGS) entry which is preliminary data.</text>
</comment>
<gene>
    <name evidence="1" type="ORF">ENX07_07850</name>
</gene>
<name>A0A7C3UXL8_UNCW3</name>
<dbReference type="Gene3D" id="2.40.160.60">
    <property type="entry name" value="Outer membrane protein transport protein (OMPP1/FadL/TodX)"/>
    <property type="match status" value="1"/>
</dbReference>